<organism evidence="2 3">
    <name type="scientific">Vreelandella aquamarina</name>
    <dbReference type="NCBI Taxonomy" id="77097"/>
    <lineage>
        <taxon>Bacteria</taxon>
        <taxon>Pseudomonadati</taxon>
        <taxon>Pseudomonadota</taxon>
        <taxon>Gammaproteobacteria</taxon>
        <taxon>Oceanospirillales</taxon>
        <taxon>Halomonadaceae</taxon>
        <taxon>Vreelandella</taxon>
    </lineage>
</organism>
<name>A0A6F8XH90_9GAMM</name>
<evidence type="ECO:0008006" key="4">
    <source>
        <dbReference type="Google" id="ProtNLM"/>
    </source>
</evidence>
<proteinExistence type="predicted"/>
<sequence>MRKVNERLEMGWELQGPLSIKYPKNALLPMYGQALVWRKESELPTASSSSSGCLGVVLLFAFMSPAAAVAAYLF</sequence>
<dbReference type="EMBL" id="AP022869">
    <property type="protein sequence ID" value="BCB73169.1"/>
    <property type="molecule type" value="Genomic_DNA"/>
</dbReference>
<keyword evidence="3" id="KW-1185">Reference proteome</keyword>
<evidence type="ECO:0000256" key="1">
    <source>
        <dbReference type="SAM" id="Phobius"/>
    </source>
</evidence>
<keyword evidence="1" id="KW-0472">Membrane</keyword>
<feature type="transmembrane region" description="Helical" evidence="1">
    <location>
        <begin position="53"/>
        <end position="73"/>
    </location>
</feature>
<evidence type="ECO:0000313" key="3">
    <source>
        <dbReference type="Proteomes" id="UP000501053"/>
    </source>
</evidence>
<accession>A0A6F8XH90</accession>
<evidence type="ECO:0000313" key="2">
    <source>
        <dbReference type="EMBL" id="BCB73169.1"/>
    </source>
</evidence>
<dbReference type="AlphaFoldDB" id="A0A6F8XH90"/>
<keyword evidence="1" id="KW-1133">Transmembrane helix</keyword>
<protein>
    <recommendedName>
        <fullName evidence="4">DUF1737 domain-containing protein</fullName>
    </recommendedName>
</protein>
<reference evidence="2 3" key="1">
    <citation type="submission" date="2020-03" db="EMBL/GenBank/DDBJ databases">
        <title>Complete Genome Sequence of Halomonas meridiana strain Eplume2, isolated from hydrothermal-plume in the north east Pacific Ocean.</title>
        <authorList>
            <person name="Kurihara Y."/>
            <person name="Kawai S."/>
            <person name="Sakai A."/>
            <person name="Galipon J."/>
            <person name="Arakawa K."/>
        </authorList>
    </citation>
    <scope>NUCLEOTIDE SEQUENCE [LARGE SCALE GENOMIC DNA]</scope>
    <source>
        <strain evidence="2 3">Eplume2</strain>
    </source>
</reference>
<dbReference type="Proteomes" id="UP000501053">
    <property type="component" value="Chromosome"/>
</dbReference>
<keyword evidence="1" id="KW-0812">Transmembrane</keyword>
<gene>
    <name evidence="2" type="ORF">HMEPL2_35200</name>
</gene>